<comment type="caution">
    <text evidence="1">The sequence shown here is derived from an EMBL/GenBank/DDBJ whole genome shotgun (WGS) entry which is preliminary data.</text>
</comment>
<proteinExistence type="predicted"/>
<organism evidence="1 2">
    <name type="scientific">Labrys miyagiensis</name>
    <dbReference type="NCBI Taxonomy" id="346912"/>
    <lineage>
        <taxon>Bacteria</taxon>
        <taxon>Pseudomonadati</taxon>
        <taxon>Pseudomonadota</taxon>
        <taxon>Alphaproteobacteria</taxon>
        <taxon>Hyphomicrobiales</taxon>
        <taxon>Xanthobacteraceae</taxon>
        <taxon>Labrys</taxon>
    </lineage>
</organism>
<dbReference type="EMBL" id="BSPC01000005">
    <property type="protein sequence ID" value="GLS17328.1"/>
    <property type="molecule type" value="Genomic_DNA"/>
</dbReference>
<sequence length="72" mass="6812">MGLSTLDEITAFGAARGIGREIATSADARGGSIGLVGVGGVAGAVPIGGWKDVGPAVAPSGIDTLANDTFAG</sequence>
<protein>
    <submittedName>
        <fullName evidence="1">Uncharacterized protein</fullName>
    </submittedName>
</protein>
<gene>
    <name evidence="1" type="ORF">GCM10007874_03430</name>
</gene>
<keyword evidence="2" id="KW-1185">Reference proteome</keyword>
<name>A0ABQ6CAB3_9HYPH</name>
<evidence type="ECO:0000313" key="1">
    <source>
        <dbReference type="EMBL" id="GLS17328.1"/>
    </source>
</evidence>
<evidence type="ECO:0000313" key="2">
    <source>
        <dbReference type="Proteomes" id="UP001156882"/>
    </source>
</evidence>
<dbReference type="Proteomes" id="UP001156882">
    <property type="component" value="Unassembled WGS sequence"/>
</dbReference>
<accession>A0ABQ6CAB3</accession>
<reference evidence="2" key="1">
    <citation type="journal article" date="2019" name="Int. J. Syst. Evol. Microbiol.">
        <title>The Global Catalogue of Microorganisms (GCM) 10K type strain sequencing project: providing services to taxonomists for standard genome sequencing and annotation.</title>
        <authorList>
            <consortium name="The Broad Institute Genomics Platform"/>
            <consortium name="The Broad Institute Genome Sequencing Center for Infectious Disease"/>
            <person name="Wu L."/>
            <person name="Ma J."/>
        </authorList>
    </citation>
    <scope>NUCLEOTIDE SEQUENCE [LARGE SCALE GENOMIC DNA]</scope>
    <source>
        <strain evidence="2">NBRC 101365</strain>
    </source>
</reference>